<evidence type="ECO:0000313" key="6">
    <source>
        <dbReference type="Proteomes" id="UP001285636"/>
    </source>
</evidence>
<dbReference type="EC" id="2.4.-.-" evidence="5"/>
<protein>
    <submittedName>
        <fullName evidence="5">Glycosyltransferase</fullName>
        <ecNumber evidence="5">2.4.-.-</ecNumber>
    </submittedName>
</protein>
<dbReference type="InterPro" id="IPR029044">
    <property type="entry name" value="Nucleotide-diphossugar_trans"/>
</dbReference>
<keyword evidence="3 5" id="KW-0808">Transferase</keyword>
<evidence type="ECO:0000256" key="1">
    <source>
        <dbReference type="ARBA" id="ARBA00006739"/>
    </source>
</evidence>
<dbReference type="Pfam" id="PF00535">
    <property type="entry name" value="Glycos_transf_2"/>
    <property type="match status" value="1"/>
</dbReference>
<name>A0AAJ2NSY2_ALKPS</name>
<feature type="non-terminal residue" evidence="5">
    <location>
        <position position="65"/>
    </location>
</feature>
<evidence type="ECO:0000256" key="2">
    <source>
        <dbReference type="ARBA" id="ARBA00022676"/>
    </source>
</evidence>
<dbReference type="EMBL" id="JAWJAY010000827">
    <property type="protein sequence ID" value="MDV2888025.1"/>
    <property type="molecule type" value="Genomic_DNA"/>
</dbReference>
<organism evidence="5 6">
    <name type="scientific">Alkalihalophilus pseudofirmus</name>
    <name type="common">Bacillus pseudofirmus</name>
    <dbReference type="NCBI Taxonomy" id="79885"/>
    <lineage>
        <taxon>Bacteria</taxon>
        <taxon>Bacillati</taxon>
        <taxon>Bacillota</taxon>
        <taxon>Bacilli</taxon>
        <taxon>Bacillales</taxon>
        <taxon>Bacillaceae</taxon>
        <taxon>Alkalihalophilus</taxon>
    </lineage>
</organism>
<sequence length="65" mass="7370">MKLLSIVIPIYNVELYLEKCLQSITSQINGNNDQEIEIILVNDGSKDNSGNIAEKYSEKYSYISL</sequence>
<dbReference type="AlphaFoldDB" id="A0AAJ2NSY2"/>
<evidence type="ECO:0000313" key="5">
    <source>
        <dbReference type="EMBL" id="MDV2888025.1"/>
    </source>
</evidence>
<dbReference type="Proteomes" id="UP001285636">
    <property type="component" value="Unassembled WGS sequence"/>
</dbReference>
<dbReference type="Gene3D" id="3.90.550.10">
    <property type="entry name" value="Spore Coat Polysaccharide Biosynthesis Protein SpsA, Chain A"/>
    <property type="match status" value="1"/>
</dbReference>
<evidence type="ECO:0000259" key="4">
    <source>
        <dbReference type="Pfam" id="PF00535"/>
    </source>
</evidence>
<dbReference type="RefSeq" id="WP_323468095.1">
    <property type="nucleotide sequence ID" value="NZ_JAWJAY010000827.1"/>
</dbReference>
<feature type="domain" description="Glycosyltransferase 2-like" evidence="4">
    <location>
        <begin position="5"/>
        <end position="61"/>
    </location>
</feature>
<comment type="caution">
    <text evidence="5">The sequence shown here is derived from an EMBL/GenBank/DDBJ whole genome shotgun (WGS) entry which is preliminary data.</text>
</comment>
<evidence type="ECO:0000256" key="3">
    <source>
        <dbReference type="ARBA" id="ARBA00022679"/>
    </source>
</evidence>
<dbReference type="CDD" id="cd00761">
    <property type="entry name" value="Glyco_tranf_GTA_type"/>
    <property type="match status" value="1"/>
</dbReference>
<proteinExistence type="inferred from homology"/>
<comment type="similarity">
    <text evidence="1">Belongs to the glycosyltransferase 2 family.</text>
</comment>
<dbReference type="PANTHER" id="PTHR22916">
    <property type="entry name" value="GLYCOSYLTRANSFERASE"/>
    <property type="match status" value="1"/>
</dbReference>
<accession>A0AAJ2NSY2</accession>
<dbReference type="SUPFAM" id="SSF53448">
    <property type="entry name" value="Nucleotide-diphospho-sugar transferases"/>
    <property type="match status" value="1"/>
</dbReference>
<dbReference type="GO" id="GO:0016757">
    <property type="term" value="F:glycosyltransferase activity"/>
    <property type="evidence" value="ECO:0007669"/>
    <property type="project" value="UniProtKB-KW"/>
</dbReference>
<dbReference type="InterPro" id="IPR001173">
    <property type="entry name" value="Glyco_trans_2-like"/>
</dbReference>
<dbReference type="PANTHER" id="PTHR22916:SF51">
    <property type="entry name" value="GLYCOSYLTRANSFERASE EPSH-RELATED"/>
    <property type="match status" value="1"/>
</dbReference>
<reference evidence="5" key="1">
    <citation type="submission" date="2023-10" db="EMBL/GenBank/DDBJ databases">
        <title>Screening of Alkalihalophilus pseudofirmusBZ-TG-HK211 and Its Alleviation of Salt Stress on Rapeseed Growth.</title>
        <authorList>
            <person name="Zhao B."/>
            <person name="Guo T."/>
        </authorList>
    </citation>
    <scope>NUCLEOTIDE SEQUENCE</scope>
    <source>
        <strain evidence="5">BZ-TG-HK211</strain>
    </source>
</reference>
<gene>
    <name evidence="5" type="ORF">RYX45_22935</name>
</gene>
<keyword evidence="2 5" id="KW-0328">Glycosyltransferase</keyword>